<protein>
    <submittedName>
        <fullName evidence="2">Uncharacterized protein</fullName>
    </submittedName>
</protein>
<keyword evidence="1" id="KW-1133">Transmembrane helix</keyword>
<keyword evidence="1" id="KW-0812">Transmembrane</keyword>
<keyword evidence="1" id="KW-0472">Membrane</keyword>
<reference evidence="2" key="1">
    <citation type="journal article" date="2021" name="Sci. Rep.">
        <title>Diploid genomic architecture of Nitzschia inconspicua, an elite biomass production diatom.</title>
        <authorList>
            <person name="Oliver A."/>
            <person name="Podell S."/>
            <person name="Pinowska A."/>
            <person name="Traller J.C."/>
            <person name="Smith S.R."/>
            <person name="McClure R."/>
            <person name="Beliaev A."/>
            <person name="Bohutskyi P."/>
            <person name="Hill E.A."/>
            <person name="Rabines A."/>
            <person name="Zheng H."/>
            <person name="Allen L.Z."/>
            <person name="Kuo A."/>
            <person name="Grigoriev I.V."/>
            <person name="Allen A.E."/>
            <person name="Hazlebeck D."/>
            <person name="Allen E.E."/>
        </authorList>
    </citation>
    <scope>NUCLEOTIDE SEQUENCE</scope>
    <source>
        <strain evidence="2">Hildebrandi</strain>
    </source>
</reference>
<evidence type="ECO:0000313" key="2">
    <source>
        <dbReference type="EMBL" id="KAG7361050.1"/>
    </source>
</evidence>
<organism evidence="2 3">
    <name type="scientific">Nitzschia inconspicua</name>
    <dbReference type="NCBI Taxonomy" id="303405"/>
    <lineage>
        <taxon>Eukaryota</taxon>
        <taxon>Sar</taxon>
        <taxon>Stramenopiles</taxon>
        <taxon>Ochrophyta</taxon>
        <taxon>Bacillariophyta</taxon>
        <taxon>Bacillariophyceae</taxon>
        <taxon>Bacillariophycidae</taxon>
        <taxon>Bacillariales</taxon>
        <taxon>Bacillariaceae</taxon>
        <taxon>Nitzschia</taxon>
    </lineage>
</organism>
<comment type="caution">
    <text evidence="2">The sequence shown here is derived from an EMBL/GenBank/DDBJ whole genome shotgun (WGS) entry which is preliminary data.</text>
</comment>
<dbReference type="EMBL" id="JAGRRH010000013">
    <property type="protein sequence ID" value="KAG7361050.1"/>
    <property type="molecule type" value="Genomic_DNA"/>
</dbReference>
<evidence type="ECO:0000256" key="1">
    <source>
        <dbReference type="SAM" id="Phobius"/>
    </source>
</evidence>
<sequence length="215" mass="23832">MEGMTGDAGIAVPAVGNDNLTAARKGDDSDGHNNVINNGGTGTILPQTFKVVGKLEEKRGTWKIFVIPTVLAISIAVLLSTVDDMEILQNHWFWICIGAVVALIVFETTQHSSRTGYSELVVIICPLGIQRITLRGERQQHNHHPLLLTECIHDCILLEHVGAFSVSTHVMFRILERKNDISSMRLVPAFPNAHLTFDQCLTLKDQLQMSIEEIR</sequence>
<dbReference type="AlphaFoldDB" id="A0A9K3LFV3"/>
<dbReference type="Proteomes" id="UP000693970">
    <property type="component" value="Unassembled WGS sequence"/>
</dbReference>
<keyword evidence="3" id="KW-1185">Reference proteome</keyword>
<gene>
    <name evidence="2" type="ORF">IV203_036150</name>
</gene>
<proteinExistence type="predicted"/>
<name>A0A9K3LFV3_9STRA</name>
<evidence type="ECO:0000313" key="3">
    <source>
        <dbReference type="Proteomes" id="UP000693970"/>
    </source>
</evidence>
<dbReference type="OrthoDB" id="10569863at2759"/>
<accession>A0A9K3LFV3</accession>
<feature type="transmembrane region" description="Helical" evidence="1">
    <location>
        <begin position="91"/>
        <end position="109"/>
    </location>
</feature>
<reference evidence="2" key="2">
    <citation type="submission" date="2021-04" db="EMBL/GenBank/DDBJ databases">
        <authorList>
            <person name="Podell S."/>
        </authorList>
    </citation>
    <scope>NUCLEOTIDE SEQUENCE</scope>
    <source>
        <strain evidence="2">Hildebrandi</strain>
    </source>
</reference>
<feature type="transmembrane region" description="Helical" evidence="1">
    <location>
        <begin position="60"/>
        <end position="79"/>
    </location>
</feature>